<dbReference type="InterPro" id="IPR052979">
    <property type="entry name" value="Adenylate-forming_domain"/>
</dbReference>
<dbReference type="EMBL" id="JAULSX010000001">
    <property type="protein sequence ID" value="KAK3500380.1"/>
    <property type="molecule type" value="Genomic_DNA"/>
</dbReference>
<feature type="transmembrane region" description="Helical" evidence="2">
    <location>
        <begin position="207"/>
        <end position="230"/>
    </location>
</feature>
<name>A0AAJ0MWH6_9PEZI</name>
<evidence type="ECO:0008006" key="5">
    <source>
        <dbReference type="Google" id="ProtNLM"/>
    </source>
</evidence>
<reference evidence="3 4" key="1">
    <citation type="journal article" date="2023" name="Mol. Phylogenet. Evol.">
        <title>Genome-scale phylogeny and comparative genomics of the fungal order Sordariales.</title>
        <authorList>
            <person name="Hensen N."/>
            <person name="Bonometti L."/>
            <person name="Westerberg I."/>
            <person name="Brannstrom I.O."/>
            <person name="Guillou S."/>
            <person name="Cros-Aarteil S."/>
            <person name="Calhoun S."/>
            <person name="Haridas S."/>
            <person name="Kuo A."/>
            <person name="Mondo S."/>
            <person name="Pangilinan J."/>
            <person name="Riley R."/>
            <person name="LaButti K."/>
            <person name="Andreopoulos B."/>
            <person name="Lipzen A."/>
            <person name="Chen C."/>
            <person name="Yan M."/>
            <person name="Daum C."/>
            <person name="Ng V."/>
            <person name="Clum A."/>
            <person name="Steindorff A."/>
            <person name="Ohm R.A."/>
            <person name="Martin F."/>
            <person name="Silar P."/>
            <person name="Natvig D.O."/>
            <person name="Lalanne C."/>
            <person name="Gautier V."/>
            <person name="Ament-Velasquez S.L."/>
            <person name="Kruys A."/>
            <person name="Hutchinson M.I."/>
            <person name="Powell A.J."/>
            <person name="Barry K."/>
            <person name="Miller A.N."/>
            <person name="Grigoriev I.V."/>
            <person name="Debuchy R."/>
            <person name="Gladieux P."/>
            <person name="Hiltunen Thoren M."/>
            <person name="Johannesson H."/>
        </authorList>
    </citation>
    <scope>NUCLEOTIDE SEQUENCE [LARGE SCALE GENOMIC DNA]</scope>
    <source>
        <strain evidence="3 4">FGSC 10403</strain>
    </source>
</reference>
<feature type="transmembrane region" description="Helical" evidence="2">
    <location>
        <begin position="287"/>
        <end position="305"/>
    </location>
</feature>
<proteinExistence type="predicted"/>
<dbReference type="AlphaFoldDB" id="A0AAJ0MWH6"/>
<dbReference type="RefSeq" id="XP_062698013.1">
    <property type="nucleotide sequence ID" value="XM_062839437.1"/>
</dbReference>
<dbReference type="InterPro" id="IPR039261">
    <property type="entry name" value="FNR_nucleotide-bd"/>
</dbReference>
<keyword evidence="2" id="KW-1133">Transmembrane helix</keyword>
<evidence type="ECO:0000313" key="4">
    <source>
        <dbReference type="Proteomes" id="UP001285908"/>
    </source>
</evidence>
<dbReference type="GeneID" id="87877059"/>
<feature type="region of interest" description="Disordered" evidence="1">
    <location>
        <begin position="1"/>
        <end position="84"/>
    </location>
</feature>
<feature type="transmembrane region" description="Helical" evidence="2">
    <location>
        <begin position="126"/>
        <end position="147"/>
    </location>
</feature>
<sequence>MASPYNQELKPAEPTPAHPAQSGVFVEEVDDCESEDESDDSIRQSNPDLESGGTTVANTPYAAGSHASSSTGLSDSKKHNEKSAVRVRQLVPDIDPLVYHGLDASPLPPKKGNRLYRYLRWNFGSVYRRIFCLAFLGNAAAVLWFIIRSGIENRPILNYQQAATAVTANLLMALVVRNEHVVNAMFWVFGTWAKVLPLWARTLSAKIYSYGGLHSGGAVAATFWYVIYLVLLTIDFRSHQEGPLDAIRGYIYLFSYSIIAMLVVMLIFAHPRVRVLMHNSFENTHRFMGWTVIGLFWAQIMLETADSSNRSSPHHSFGHFLVRNAAWWMLLFTTLLIAYPWSRMRLRNVEAEVLSPHCVKLNFEYRDVYFGQAVRLTDAPLKETHAFGVIPHPLAPTAAELADEKSAIDGQPLQRLSHGGDKGFSVIVSHAGDWTRKIIDRPPKQIYTRGTPQFGVMRCAGLFSPVIVIGTGSGIAPCLSLFTQRPDHPVRIIWSTPNPLQTFGRSLLDLIYKTDPAAVVIDTRKTGRPDLVKVAYRMWEQSRNGIFPEELVRPEARKPCEAVVIISNQKVTEKVVYGLESRGVPAYGALFDS</sequence>
<feature type="transmembrane region" description="Helical" evidence="2">
    <location>
        <begin position="250"/>
        <end position="267"/>
    </location>
</feature>
<dbReference type="Proteomes" id="UP001285908">
    <property type="component" value="Unassembled WGS sequence"/>
</dbReference>
<keyword evidence="2" id="KW-0472">Membrane</keyword>
<feature type="compositionally biased region" description="Basic and acidic residues" evidence="1">
    <location>
        <begin position="75"/>
        <end position="84"/>
    </location>
</feature>
<accession>A0AAJ0MWH6</accession>
<evidence type="ECO:0000313" key="3">
    <source>
        <dbReference type="EMBL" id="KAK3500380.1"/>
    </source>
</evidence>
<feature type="transmembrane region" description="Helical" evidence="2">
    <location>
        <begin position="325"/>
        <end position="342"/>
    </location>
</feature>
<organism evidence="3 4">
    <name type="scientific">Neurospora hispaniola</name>
    <dbReference type="NCBI Taxonomy" id="588809"/>
    <lineage>
        <taxon>Eukaryota</taxon>
        <taxon>Fungi</taxon>
        <taxon>Dikarya</taxon>
        <taxon>Ascomycota</taxon>
        <taxon>Pezizomycotina</taxon>
        <taxon>Sordariomycetes</taxon>
        <taxon>Sordariomycetidae</taxon>
        <taxon>Sordariales</taxon>
        <taxon>Sordariaceae</taxon>
        <taxon>Neurospora</taxon>
    </lineage>
</organism>
<feature type="compositionally biased region" description="Acidic residues" evidence="1">
    <location>
        <begin position="27"/>
        <end position="39"/>
    </location>
</feature>
<comment type="caution">
    <text evidence="3">The sequence shown here is derived from an EMBL/GenBank/DDBJ whole genome shotgun (WGS) entry which is preliminary data.</text>
</comment>
<dbReference type="SUPFAM" id="SSF52343">
    <property type="entry name" value="Ferredoxin reductase-like, C-terminal NADP-linked domain"/>
    <property type="match status" value="1"/>
</dbReference>
<evidence type="ECO:0000256" key="1">
    <source>
        <dbReference type="SAM" id="MobiDB-lite"/>
    </source>
</evidence>
<dbReference type="PANTHER" id="PTHR33927">
    <property type="entry name" value="TRANSMEMBRANE PROTEIN"/>
    <property type="match status" value="1"/>
</dbReference>
<evidence type="ECO:0000256" key="2">
    <source>
        <dbReference type="SAM" id="Phobius"/>
    </source>
</evidence>
<dbReference type="PANTHER" id="PTHR33927:SF5">
    <property type="entry name" value="ENZYME, PUTATIVE (AFU_ORTHOLOGUE AFUA_8G01222)-RELATED"/>
    <property type="match status" value="1"/>
</dbReference>
<keyword evidence="2" id="KW-0812">Transmembrane</keyword>
<gene>
    <name evidence="3" type="ORF">B0T23DRAFT_41129</name>
</gene>
<keyword evidence="4" id="KW-1185">Reference proteome</keyword>
<feature type="transmembrane region" description="Helical" evidence="2">
    <location>
        <begin position="181"/>
        <end position="200"/>
    </location>
</feature>
<protein>
    <recommendedName>
        <fullName evidence="5">Nonribosomal peptide synthetase 12</fullName>
    </recommendedName>
</protein>
<feature type="compositionally biased region" description="Polar residues" evidence="1">
    <location>
        <begin position="43"/>
        <end position="58"/>
    </location>
</feature>